<feature type="compositionally biased region" description="Polar residues" evidence="1">
    <location>
        <begin position="9"/>
        <end position="21"/>
    </location>
</feature>
<reference evidence="2" key="1">
    <citation type="submission" date="2023-10" db="EMBL/GenBank/DDBJ databases">
        <authorList>
            <person name="Chen Y."/>
            <person name="Shah S."/>
            <person name="Dougan E. K."/>
            <person name="Thang M."/>
            <person name="Chan C."/>
        </authorList>
    </citation>
    <scope>NUCLEOTIDE SEQUENCE [LARGE SCALE GENOMIC DNA]</scope>
</reference>
<evidence type="ECO:0000313" key="2">
    <source>
        <dbReference type="EMBL" id="CAK0844451.1"/>
    </source>
</evidence>
<feature type="region of interest" description="Disordered" evidence="1">
    <location>
        <begin position="1"/>
        <end position="21"/>
    </location>
</feature>
<gene>
    <name evidence="2" type="ORF">PCOR1329_LOCUS38535</name>
</gene>
<sequence length="115" mass="12273">MPPIPIYSPTRQNNTRLDNSFQPVPNNVVCASSNASMPRDASFMTKANAPGDVPTQGDCIDSPCLFSSVSVRKEIRDGEDAGDVGGSGAMCPMQVQILELDVALFDRSRAVCARP</sequence>
<comment type="caution">
    <text evidence="2">The sequence shown here is derived from an EMBL/GenBank/DDBJ whole genome shotgun (WGS) entry which is preliminary data.</text>
</comment>
<dbReference type="EMBL" id="CAUYUJ010014665">
    <property type="protein sequence ID" value="CAK0844451.1"/>
    <property type="molecule type" value="Genomic_DNA"/>
</dbReference>
<dbReference type="Proteomes" id="UP001189429">
    <property type="component" value="Unassembled WGS sequence"/>
</dbReference>
<name>A0ABN9TF69_9DINO</name>
<protein>
    <submittedName>
        <fullName evidence="2">Uncharacterized protein</fullName>
    </submittedName>
</protein>
<accession>A0ABN9TF69</accession>
<organism evidence="2 3">
    <name type="scientific">Prorocentrum cordatum</name>
    <dbReference type="NCBI Taxonomy" id="2364126"/>
    <lineage>
        <taxon>Eukaryota</taxon>
        <taxon>Sar</taxon>
        <taxon>Alveolata</taxon>
        <taxon>Dinophyceae</taxon>
        <taxon>Prorocentrales</taxon>
        <taxon>Prorocentraceae</taxon>
        <taxon>Prorocentrum</taxon>
    </lineage>
</organism>
<proteinExistence type="predicted"/>
<evidence type="ECO:0000313" key="3">
    <source>
        <dbReference type="Proteomes" id="UP001189429"/>
    </source>
</evidence>
<keyword evidence="3" id="KW-1185">Reference proteome</keyword>
<evidence type="ECO:0000256" key="1">
    <source>
        <dbReference type="SAM" id="MobiDB-lite"/>
    </source>
</evidence>